<name>A0A9K3D2I6_9EUKA</name>
<evidence type="ECO:0000256" key="1">
    <source>
        <dbReference type="SAM" id="MobiDB-lite"/>
    </source>
</evidence>
<sequence length="549" mass="60917">MCDSEEALLAWIKTFPCGQGVGSLSDLVDGVDLFRILSEVDESQFPPEYLDDDDCMGALGECLTVVFESNGVVDENGDAPDLASIMGSSRYDCDPANATRLVAAAISLIDVTGEVTSHIFNLGPEEQAVVMDDIDRVMSGSLFASGARGTATAEDTMRQQYYESDNEASEMSGSDIEDMRAPMPSQPSQAFGVGEGAEPAETSQQGREVVVDDTMRSAREAERERELAEIREERDRLLQAVHESHAVSQALDAERTRRIEAEAKVQALSREATLHTQEREERRENDTPNGGEVPKQLQAALTSAQTDRDEYKTRVELLERKVKEFQDHSDSVKGVALVEAQSGDRVIQALTQEVTKLKEAAAAAAEATETQVQAALSSAREEAAERERALQEEGQVAVESLTKERDEALATLHRERERDPDAEKEAMFGALRQAEREREEREAERERERQGERAAAEEAAAARLREAELEAERRQERQREVDREAERERVVRGMMSAVHGVGEQRLRGAHIHALYEAHMESARWERQAGGTAWLHRMTKATARLPFGPI</sequence>
<feature type="region of interest" description="Disordered" evidence="1">
    <location>
        <begin position="431"/>
        <end position="462"/>
    </location>
</feature>
<accession>A0A9K3D2I6</accession>
<dbReference type="Gene3D" id="1.10.418.10">
    <property type="entry name" value="Calponin-like domain"/>
    <property type="match status" value="1"/>
</dbReference>
<protein>
    <submittedName>
        <fullName evidence="2">Uncharacterized protein</fullName>
    </submittedName>
</protein>
<organism evidence="2 3">
    <name type="scientific">Kipferlia bialata</name>
    <dbReference type="NCBI Taxonomy" id="797122"/>
    <lineage>
        <taxon>Eukaryota</taxon>
        <taxon>Metamonada</taxon>
        <taxon>Carpediemonas-like organisms</taxon>
        <taxon>Kipferlia</taxon>
    </lineage>
</organism>
<gene>
    <name evidence="2" type="ORF">KIPB_007909</name>
</gene>
<feature type="region of interest" description="Disordered" evidence="1">
    <location>
        <begin position="267"/>
        <end position="294"/>
    </location>
</feature>
<proteinExistence type="predicted"/>
<evidence type="ECO:0000313" key="3">
    <source>
        <dbReference type="Proteomes" id="UP000265618"/>
    </source>
</evidence>
<dbReference type="Proteomes" id="UP000265618">
    <property type="component" value="Unassembled WGS sequence"/>
</dbReference>
<feature type="compositionally biased region" description="Basic and acidic residues" evidence="1">
    <location>
        <begin position="272"/>
        <end position="286"/>
    </location>
</feature>
<feature type="region of interest" description="Disordered" evidence="1">
    <location>
        <begin position="163"/>
        <end position="227"/>
    </location>
</feature>
<keyword evidence="3" id="KW-1185">Reference proteome</keyword>
<comment type="caution">
    <text evidence="2">The sequence shown here is derived from an EMBL/GenBank/DDBJ whole genome shotgun (WGS) entry which is preliminary data.</text>
</comment>
<dbReference type="SUPFAM" id="SSF116907">
    <property type="entry name" value="Hook domain"/>
    <property type="match status" value="1"/>
</dbReference>
<feature type="compositionally biased region" description="Basic and acidic residues" evidence="1">
    <location>
        <begin position="209"/>
        <end position="227"/>
    </location>
</feature>
<evidence type="ECO:0000313" key="2">
    <source>
        <dbReference type="EMBL" id="GIQ86119.1"/>
    </source>
</evidence>
<dbReference type="EMBL" id="BDIP01002326">
    <property type="protein sequence ID" value="GIQ86119.1"/>
    <property type="molecule type" value="Genomic_DNA"/>
</dbReference>
<reference evidence="2 3" key="1">
    <citation type="journal article" date="2018" name="PLoS ONE">
        <title>The draft genome of Kipferlia bialata reveals reductive genome evolution in fornicate parasites.</title>
        <authorList>
            <person name="Tanifuji G."/>
            <person name="Takabayashi S."/>
            <person name="Kume K."/>
            <person name="Takagi M."/>
            <person name="Nakayama T."/>
            <person name="Kamikawa R."/>
            <person name="Inagaki Y."/>
            <person name="Hashimoto T."/>
        </authorList>
    </citation>
    <scope>NUCLEOTIDE SEQUENCE [LARGE SCALE GENOMIC DNA]</scope>
    <source>
        <strain evidence="2">NY0173</strain>
    </source>
</reference>
<dbReference type="AlphaFoldDB" id="A0A9K3D2I6"/>
<dbReference type="InterPro" id="IPR036872">
    <property type="entry name" value="CH_dom_sf"/>
</dbReference>
<feature type="compositionally biased region" description="Basic and acidic residues" evidence="1">
    <location>
        <begin position="433"/>
        <end position="456"/>
    </location>
</feature>